<comment type="caution">
    <text evidence="2">The sequence shown here is derived from an EMBL/GenBank/DDBJ whole genome shotgun (WGS) entry which is preliminary data.</text>
</comment>
<evidence type="ECO:0000313" key="3">
    <source>
        <dbReference type="Proteomes" id="UP001501495"/>
    </source>
</evidence>
<organism evidence="2 3">
    <name type="scientific">Nocardioides fonticola</name>
    <dbReference type="NCBI Taxonomy" id="450363"/>
    <lineage>
        <taxon>Bacteria</taxon>
        <taxon>Bacillati</taxon>
        <taxon>Actinomycetota</taxon>
        <taxon>Actinomycetes</taxon>
        <taxon>Propionibacteriales</taxon>
        <taxon>Nocardioidaceae</taxon>
        <taxon>Nocardioides</taxon>
    </lineage>
</organism>
<name>A0ABP7X8X4_9ACTN</name>
<evidence type="ECO:0000313" key="2">
    <source>
        <dbReference type="EMBL" id="GAA4107424.1"/>
    </source>
</evidence>
<reference evidence="3" key="1">
    <citation type="journal article" date="2019" name="Int. J. Syst. Evol. Microbiol.">
        <title>The Global Catalogue of Microorganisms (GCM) 10K type strain sequencing project: providing services to taxonomists for standard genome sequencing and annotation.</title>
        <authorList>
            <consortium name="The Broad Institute Genomics Platform"/>
            <consortium name="The Broad Institute Genome Sequencing Center for Infectious Disease"/>
            <person name="Wu L."/>
            <person name="Ma J."/>
        </authorList>
    </citation>
    <scope>NUCLEOTIDE SEQUENCE [LARGE SCALE GENOMIC DNA]</scope>
    <source>
        <strain evidence="3">JCM 16703</strain>
    </source>
</reference>
<accession>A0ABP7X8X4</accession>
<evidence type="ECO:0000256" key="1">
    <source>
        <dbReference type="SAM" id="MobiDB-lite"/>
    </source>
</evidence>
<dbReference type="Proteomes" id="UP001501495">
    <property type="component" value="Unassembled WGS sequence"/>
</dbReference>
<keyword evidence="3" id="KW-1185">Reference proteome</keyword>
<feature type="region of interest" description="Disordered" evidence="1">
    <location>
        <begin position="65"/>
        <end position="86"/>
    </location>
</feature>
<dbReference type="EMBL" id="BAAAZH010000001">
    <property type="protein sequence ID" value="GAA4107424.1"/>
    <property type="molecule type" value="Genomic_DNA"/>
</dbReference>
<feature type="compositionally biased region" description="Basic and acidic residues" evidence="1">
    <location>
        <begin position="71"/>
        <end position="85"/>
    </location>
</feature>
<protein>
    <submittedName>
        <fullName evidence="2">Uncharacterized protein</fullName>
    </submittedName>
</protein>
<sequence>MEKPCAITTHGRRPPAGSWVAGYHQAAQAASPEMKETSRRPVPAPLLAIAATSPSAPVGRRSVRTLAAPRRRGEAPHASSRDAGRSRVIRIAARVASIVGVSRAA</sequence>
<proteinExistence type="predicted"/>
<gene>
    <name evidence="2" type="ORF">GCM10022215_00270</name>
</gene>